<name>A0A5E6YBB8_PSEFL</name>
<dbReference type="OrthoDB" id="6039265at2"/>
<gene>
    <name evidence="1" type="ORF">PS685_00585</name>
</gene>
<dbReference type="InterPro" id="IPR032495">
    <property type="entry name" value="Phage_TTP_11"/>
</dbReference>
<evidence type="ECO:0000313" key="2">
    <source>
        <dbReference type="Proteomes" id="UP000326437"/>
    </source>
</evidence>
<dbReference type="EMBL" id="CABVHO010000002">
    <property type="protein sequence ID" value="VVN51192.1"/>
    <property type="molecule type" value="Genomic_DNA"/>
</dbReference>
<dbReference type="Gene3D" id="4.10.410.40">
    <property type="match status" value="1"/>
</dbReference>
<accession>A0A5E6YBB8</accession>
<dbReference type="Pfam" id="PF16460">
    <property type="entry name" value="Phage_TTP_11"/>
    <property type="match status" value="1"/>
</dbReference>
<dbReference type="Proteomes" id="UP000326437">
    <property type="component" value="Unassembled WGS sequence"/>
</dbReference>
<evidence type="ECO:0000313" key="1">
    <source>
        <dbReference type="EMBL" id="VVN51192.1"/>
    </source>
</evidence>
<proteinExistence type="predicted"/>
<reference evidence="1 2" key="1">
    <citation type="submission" date="2019-09" db="EMBL/GenBank/DDBJ databases">
        <authorList>
            <person name="Chandra G."/>
            <person name="Truman W A."/>
        </authorList>
    </citation>
    <scope>NUCLEOTIDE SEQUENCE [LARGE SCALE GENOMIC DNA]</scope>
    <source>
        <strain evidence="1">PS685</strain>
    </source>
</reference>
<dbReference type="AlphaFoldDB" id="A0A5E6YBB8"/>
<evidence type="ECO:0008006" key="3">
    <source>
        <dbReference type="Google" id="ProtNLM"/>
    </source>
</evidence>
<organism evidence="1 2">
    <name type="scientific">Pseudomonas fluorescens</name>
    <dbReference type="NCBI Taxonomy" id="294"/>
    <lineage>
        <taxon>Bacteria</taxon>
        <taxon>Pseudomonadati</taxon>
        <taxon>Pseudomonadota</taxon>
        <taxon>Gammaproteobacteria</taxon>
        <taxon>Pseudomonadales</taxon>
        <taxon>Pseudomonadaceae</taxon>
        <taxon>Pseudomonas</taxon>
    </lineage>
</organism>
<protein>
    <recommendedName>
        <fullName evidence="3">Phage tail protein</fullName>
    </recommendedName>
</protein>
<dbReference type="RefSeq" id="WP_150628235.1">
    <property type="nucleotide sequence ID" value="NZ_CABVHO010000002.1"/>
</dbReference>
<sequence length="172" mass="18443">MSVLTQGTQAYILVPAAPGTGPLTVMEVECITTFDPAGSPADQIEDTCLSQKERRYRKGLRTPGQASIGLNADPANASHVRVHQLSESDDEDNIKWAIGWADGDAPPTLNAAGDDFEFPKSRTWCVFEGYVADFPFTFAANAVVASTVSIQRSGGLAWIRKTQTVPLSKAAK</sequence>